<keyword evidence="2" id="KW-0378">Hydrolase</keyword>
<evidence type="ECO:0000313" key="2">
    <source>
        <dbReference type="EMBL" id="TWT94627.1"/>
    </source>
</evidence>
<evidence type="ECO:0000313" key="3">
    <source>
        <dbReference type="Proteomes" id="UP000320176"/>
    </source>
</evidence>
<protein>
    <submittedName>
        <fullName evidence="2">Glucosamine-6-phosphate deaminase 1</fullName>
        <ecNumber evidence="2">3.5.99.6</ecNumber>
    </submittedName>
</protein>
<dbReference type="InterPro" id="IPR037171">
    <property type="entry name" value="NagB/RpiA_transferase-like"/>
</dbReference>
<dbReference type="AlphaFoldDB" id="A0A5C6A5M8"/>
<evidence type="ECO:0000259" key="1">
    <source>
        <dbReference type="Pfam" id="PF01182"/>
    </source>
</evidence>
<dbReference type="GO" id="GO:0019262">
    <property type="term" value="P:N-acetylneuraminate catabolic process"/>
    <property type="evidence" value="ECO:0007669"/>
    <property type="project" value="TreeGrafter"/>
</dbReference>
<dbReference type="SUPFAM" id="SSF100950">
    <property type="entry name" value="NagB/RpiA/CoA transferase-like"/>
    <property type="match status" value="1"/>
</dbReference>
<gene>
    <name evidence="2" type="primary">nagB_1</name>
    <name evidence="2" type="ORF">Pla52n_54480</name>
</gene>
<feature type="domain" description="Glucosamine/galactosamine-6-phosphate isomerase" evidence="1">
    <location>
        <begin position="7"/>
        <end position="228"/>
    </location>
</feature>
<dbReference type="OrthoDB" id="9791139at2"/>
<dbReference type="Pfam" id="PF01182">
    <property type="entry name" value="Glucosamine_iso"/>
    <property type="match status" value="1"/>
</dbReference>
<dbReference type="InterPro" id="IPR006148">
    <property type="entry name" value="Glc/Gal-6P_isomerase"/>
</dbReference>
<dbReference type="RefSeq" id="WP_146522451.1">
    <property type="nucleotide sequence ID" value="NZ_CP151726.1"/>
</dbReference>
<dbReference type="InterPro" id="IPR004547">
    <property type="entry name" value="Glucosamine6P_isomerase"/>
</dbReference>
<comment type="caution">
    <text evidence="2">The sequence shown here is derived from an EMBL/GenBank/DDBJ whole genome shotgun (WGS) entry which is preliminary data.</text>
</comment>
<dbReference type="GO" id="GO:0006046">
    <property type="term" value="P:N-acetylglucosamine catabolic process"/>
    <property type="evidence" value="ECO:0007669"/>
    <property type="project" value="TreeGrafter"/>
</dbReference>
<dbReference type="GO" id="GO:0042802">
    <property type="term" value="F:identical protein binding"/>
    <property type="evidence" value="ECO:0007669"/>
    <property type="project" value="TreeGrafter"/>
</dbReference>
<dbReference type="CDD" id="cd01399">
    <property type="entry name" value="GlcN6P_deaminase"/>
    <property type="match status" value="1"/>
</dbReference>
<accession>A0A5C6A5M8</accession>
<sequence>MDIILTPDAAQMGKYVAQHAAADLRAAIKEYGQANLVVATGASQFEVLSRLVEQSDIDWSLVHGFHLDEYIGLSDQHPASFCRYLRERFVDQVPLASFEYLRGDADPAETIARAGKLISDTRIDLALVGIGENGHLAFNDPPADFETNQPYLIVDLDMPCREQQVGEGWFATLQDVPTQAISMSVNQILKANKIYCSVPDERKSDAVRATVEAEISPTIPASILRRHHSVSLVIDQAAASKLSADSLVKVERVA</sequence>
<dbReference type="GO" id="GO:0005975">
    <property type="term" value="P:carbohydrate metabolic process"/>
    <property type="evidence" value="ECO:0007669"/>
    <property type="project" value="InterPro"/>
</dbReference>
<name>A0A5C6A5M8_9BACT</name>
<dbReference type="EMBL" id="SJPN01000007">
    <property type="protein sequence ID" value="TWT94627.1"/>
    <property type="molecule type" value="Genomic_DNA"/>
</dbReference>
<dbReference type="GO" id="GO:0004342">
    <property type="term" value="F:glucosamine-6-phosphate deaminase activity"/>
    <property type="evidence" value="ECO:0007669"/>
    <property type="project" value="UniProtKB-EC"/>
</dbReference>
<organism evidence="2 3">
    <name type="scientific">Stieleria varia</name>
    <dbReference type="NCBI Taxonomy" id="2528005"/>
    <lineage>
        <taxon>Bacteria</taxon>
        <taxon>Pseudomonadati</taxon>
        <taxon>Planctomycetota</taxon>
        <taxon>Planctomycetia</taxon>
        <taxon>Pirellulales</taxon>
        <taxon>Pirellulaceae</taxon>
        <taxon>Stieleria</taxon>
    </lineage>
</organism>
<dbReference type="Gene3D" id="3.40.50.1360">
    <property type="match status" value="1"/>
</dbReference>
<dbReference type="PANTHER" id="PTHR11280">
    <property type="entry name" value="GLUCOSAMINE-6-PHOSPHATE ISOMERASE"/>
    <property type="match status" value="1"/>
</dbReference>
<dbReference type="Proteomes" id="UP000320176">
    <property type="component" value="Unassembled WGS sequence"/>
</dbReference>
<keyword evidence="3" id="KW-1185">Reference proteome</keyword>
<proteinExistence type="predicted"/>
<dbReference type="GO" id="GO:0005737">
    <property type="term" value="C:cytoplasm"/>
    <property type="evidence" value="ECO:0007669"/>
    <property type="project" value="TreeGrafter"/>
</dbReference>
<dbReference type="EC" id="3.5.99.6" evidence="2"/>
<dbReference type="PANTHER" id="PTHR11280:SF6">
    <property type="entry name" value="GLUCOSAMINE-6-PHOSPHATE ISOMERASE NAGB"/>
    <property type="match status" value="1"/>
</dbReference>
<reference evidence="2 3" key="1">
    <citation type="submission" date="2019-02" db="EMBL/GenBank/DDBJ databases">
        <title>Deep-cultivation of Planctomycetes and their phenomic and genomic characterization uncovers novel biology.</title>
        <authorList>
            <person name="Wiegand S."/>
            <person name="Jogler M."/>
            <person name="Boedeker C."/>
            <person name="Pinto D."/>
            <person name="Vollmers J."/>
            <person name="Rivas-Marin E."/>
            <person name="Kohn T."/>
            <person name="Peeters S.H."/>
            <person name="Heuer A."/>
            <person name="Rast P."/>
            <person name="Oberbeckmann S."/>
            <person name="Bunk B."/>
            <person name="Jeske O."/>
            <person name="Meyerdierks A."/>
            <person name="Storesund J.E."/>
            <person name="Kallscheuer N."/>
            <person name="Luecker S."/>
            <person name="Lage O.M."/>
            <person name="Pohl T."/>
            <person name="Merkel B.J."/>
            <person name="Hornburger P."/>
            <person name="Mueller R.-W."/>
            <person name="Bruemmer F."/>
            <person name="Labrenz M."/>
            <person name="Spormann A.M."/>
            <person name="Op Den Camp H."/>
            <person name="Overmann J."/>
            <person name="Amann R."/>
            <person name="Jetten M.S.M."/>
            <person name="Mascher T."/>
            <person name="Medema M.H."/>
            <person name="Devos D.P."/>
            <person name="Kaster A.-K."/>
            <person name="Ovreas L."/>
            <person name="Rohde M."/>
            <person name="Galperin M.Y."/>
            <person name="Jogler C."/>
        </authorList>
    </citation>
    <scope>NUCLEOTIDE SEQUENCE [LARGE SCALE GENOMIC DNA]</scope>
    <source>
        <strain evidence="2 3">Pla52n</strain>
    </source>
</reference>
<dbReference type="GO" id="GO:0006043">
    <property type="term" value="P:glucosamine catabolic process"/>
    <property type="evidence" value="ECO:0007669"/>
    <property type="project" value="TreeGrafter"/>
</dbReference>